<evidence type="ECO:0000313" key="2">
    <source>
        <dbReference type="Proteomes" id="UP000027442"/>
    </source>
</evidence>
<dbReference type="HOGENOM" id="CLU_692343_0_0_10"/>
<dbReference type="Proteomes" id="UP000027442">
    <property type="component" value="Unassembled WGS sequence"/>
</dbReference>
<sequence length="398" mass="45040">MKHIVLAALSLATLFAACDQRNIIDVHQEAAVPDLNNPVVQKLTSTTWFKDVNMNIPNESWSSTNFGNKASAPFEGMLYSMAWLGMELQRDGTSTLIFYPPLTKYQFLLCRGKWKTSPTDPNTVIIDTKTPVGYATLRVKVMDLQTKDNVAMIRTYVDVGDRVMMIDFFNGGSVLEGGSPTEFPDLRNMGQAWFDGMQVSRQPIDKGLFNNTAWEMSPYSSESESKFEIPQLAIRTTFVNDFLTKTPSLVYGAKFNFAQDGNVYIDIPSVVKQTAFRPWASQVEDKNIMVKGTWRTQGNRIIVETNELPFISVGEALFRVPTDQRPLDVLLSNDNGDAVKVWKNYYYIIEYIKPTNTGAWFRISSPQETYYLFMLKQPIATLTDVKGVRETAKTLKQP</sequence>
<dbReference type="PROSITE" id="PS51257">
    <property type="entry name" value="PROKAR_LIPOPROTEIN"/>
    <property type="match status" value="1"/>
</dbReference>
<reference evidence="1 2" key="1">
    <citation type="submission" date="2013-08" db="EMBL/GenBank/DDBJ databases">
        <authorList>
            <person name="Weinstock G."/>
            <person name="Sodergren E."/>
            <person name="Wylie T."/>
            <person name="Fulton L."/>
            <person name="Fulton R."/>
            <person name="Fronick C."/>
            <person name="O'Laughlin M."/>
            <person name="Godfrey J."/>
            <person name="Miner T."/>
            <person name="Herter B."/>
            <person name="Appelbaum E."/>
            <person name="Cordes M."/>
            <person name="Lek S."/>
            <person name="Wollam A."/>
            <person name="Pepin K.H."/>
            <person name="Palsikar V.B."/>
            <person name="Mitreva M."/>
            <person name="Wilson R.K."/>
        </authorList>
    </citation>
    <scope>NUCLEOTIDE SEQUENCE [LARGE SCALE GENOMIC DNA]</scope>
    <source>
        <strain evidence="1 2">ATCC 15930</strain>
    </source>
</reference>
<dbReference type="EMBL" id="JNGW01000097">
    <property type="protein sequence ID" value="KDR51673.1"/>
    <property type="molecule type" value="Genomic_DNA"/>
</dbReference>
<comment type="caution">
    <text evidence="1">The sequence shown here is derived from an EMBL/GenBank/DDBJ whole genome shotgun (WGS) entry which is preliminary data.</text>
</comment>
<accession>A0A069QFQ3</accession>
<proteinExistence type="predicted"/>
<keyword evidence="2" id="KW-1185">Reference proteome</keyword>
<dbReference type="AlphaFoldDB" id="A0A069QFQ3"/>
<dbReference type="PATRIC" id="fig|1122985.7.peg.2364"/>
<protein>
    <submittedName>
        <fullName evidence="1">Uncharacterized protein</fullName>
    </submittedName>
</protein>
<gene>
    <name evidence="1" type="ORF">HMPREF1991_02283</name>
</gene>
<dbReference type="RefSeq" id="WP_018966756.1">
    <property type="nucleotide sequence ID" value="NZ_KB899211.1"/>
</dbReference>
<evidence type="ECO:0000313" key="1">
    <source>
        <dbReference type="EMBL" id="KDR51673.1"/>
    </source>
</evidence>
<name>A0A069QFQ3_HOYLO</name>
<organism evidence="1 2">
    <name type="scientific">Hoylesella loescheii DSM 19665 = JCM 12249 = ATCC 15930</name>
    <dbReference type="NCBI Taxonomy" id="1122985"/>
    <lineage>
        <taxon>Bacteria</taxon>
        <taxon>Pseudomonadati</taxon>
        <taxon>Bacteroidota</taxon>
        <taxon>Bacteroidia</taxon>
        <taxon>Bacteroidales</taxon>
        <taxon>Prevotellaceae</taxon>
        <taxon>Hoylesella</taxon>
    </lineage>
</organism>